<protein>
    <recommendedName>
        <fullName evidence="1">DDE domain-containing protein</fullName>
    </recommendedName>
</protein>
<dbReference type="InterPro" id="IPR032874">
    <property type="entry name" value="DDE_dom"/>
</dbReference>
<feature type="domain" description="DDE" evidence="1">
    <location>
        <begin position="57"/>
        <end position="110"/>
    </location>
</feature>
<accession>A0A379FN70</accession>
<organism evidence="2 3">
    <name type="scientific">Providencia rettgeri</name>
    <dbReference type="NCBI Taxonomy" id="587"/>
    <lineage>
        <taxon>Bacteria</taxon>
        <taxon>Pseudomonadati</taxon>
        <taxon>Pseudomonadota</taxon>
        <taxon>Gammaproteobacteria</taxon>
        <taxon>Enterobacterales</taxon>
        <taxon>Morganellaceae</taxon>
        <taxon>Providencia</taxon>
    </lineage>
</organism>
<gene>
    <name evidence="2" type="ORF">NCTC11801_00967</name>
</gene>
<dbReference type="PANTHER" id="PTHR35528:SF3">
    <property type="entry name" value="BLL1675 PROTEIN"/>
    <property type="match status" value="1"/>
</dbReference>
<dbReference type="Proteomes" id="UP000254208">
    <property type="component" value="Unassembled WGS sequence"/>
</dbReference>
<reference evidence="2 3" key="1">
    <citation type="submission" date="2018-06" db="EMBL/GenBank/DDBJ databases">
        <authorList>
            <consortium name="Pathogen Informatics"/>
            <person name="Doyle S."/>
        </authorList>
    </citation>
    <scope>NUCLEOTIDE SEQUENCE [LARGE SCALE GENOMIC DNA]</scope>
    <source>
        <strain evidence="2 3">NCTC11801</strain>
    </source>
</reference>
<dbReference type="InterPro" id="IPR052183">
    <property type="entry name" value="IS_Transposase"/>
</dbReference>
<dbReference type="Pfam" id="PF13610">
    <property type="entry name" value="DDE_Tnp_IS240"/>
    <property type="match status" value="1"/>
</dbReference>
<evidence type="ECO:0000259" key="1">
    <source>
        <dbReference type="Pfam" id="PF13610"/>
    </source>
</evidence>
<proteinExistence type="predicted"/>
<evidence type="ECO:0000313" key="2">
    <source>
        <dbReference type="EMBL" id="SUC30052.1"/>
    </source>
</evidence>
<name>A0A379FN70_PRORE</name>
<evidence type="ECO:0000313" key="3">
    <source>
        <dbReference type="Proteomes" id="UP000254208"/>
    </source>
</evidence>
<dbReference type="EMBL" id="UGTZ01000001">
    <property type="protein sequence ID" value="SUC30052.1"/>
    <property type="molecule type" value="Genomic_DNA"/>
</dbReference>
<dbReference type="PANTHER" id="PTHR35528">
    <property type="entry name" value="BLL1675 PROTEIN"/>
    <property type="match status" value="1"/>
</dbReference>
<sequence length="142" mass="16988">MHWYCKYGISYQERLEMLADGGVNLVHTTIYHWIQRYAPKIEKRLCWYRCSPSDLNNWHLNGTYIKVNGKWTYLYRAVDSRVHSIEFYLSPHRNTKAAYRFLRKIFNRVRNGKSSGLSIQIKPHLIVELLTLSKKKENALHM</sequence>
<dbReference type="AlphaFoldDB" id="A0A379FN70"/>